<dbReference type="RefSeq" id="WP_248356196.1">
    <property type="nucleotide sequence ID" value="NZ_AP025591.1"/>
</dbReference>
<name>A0ABM7X3M9_9BACT</name>
<accession>A0ABM7X3M9</accession>
<protein>
    <submittedName>
        <fullName evidence="1">Uncharacterized protein</fullName>
    </submittedName>
</protein>
<gene>
    <name evidence="1" type="ORF">AMOR_54070</name>
</gene>
<proteinExistence type="predicted"/>
<organism evidence="1 2">
    <name type="scientific">Anaeromyxobacter oryzae</name>
    <dbReference type="NCBI Taxonomy" id="2918170"/>
    <lineage>
        <taxon>Bacteria</taxon>
        <taxon>Pseudomonadati</taxon>
        <taxon>Myxococcota</taxon>
        <taxon>Myxococcia</taxon>
        <taxon>Myxococcales</taxon>
        <taxon>Cystobacterineae</taxon>
        <taxon>Anaeromyxobacteraceae</taxon>
        <taxon>Anaeromyxobacter</taxon>
    </lineage>
</organism>
<evidence type="ECO:0000313" key="1">
    <source>
        <dbReference type="EMBL" id="BDG06411.1"/>
    </source>
</evidence>
<sequence>MARRAASESIDAVLRDAVADVSGRAAAEIARAIADRAAARIGDALEAALAKRGTLARAAVATRRGGLRGDLTRWAADRRARRVPTFVIELTGLDTKRAIVARYGEGAVFEKGKPAPRAR</sequence>
<reference evidence="2" key="1">
    <citation type="journal article" date="2022" name="Int. J. Syst. Evol. Microbiol.">
        <title>Anaeromyxobacter oryzae sp. nov., Anaeromyxobacter diazotrophicus sp. nov. and Anaeromyxobacter paludicola sp. nov., isolated from paddy soils.</title>
        <authorList>
            <person name="Itoh H."/>
            <person name="Xu Z."/>
            <person name="Mise K."/>
            <person name="Masuda Y."/>
            <person name="Ushijima N."/>
            <person name="Hayakawa C."/>
            <person name="Shiratori Y."/>
            <person name="Senoo K."/>
        </authorList>
    </citation>
    <scope>NUCLEOTIDE SEQUENCE [LARGE SCALE GENOMIC DNA]</scope>
    <source>
        <strain evidence="2">Red232</strain>
    </source>
</reference>
<dbReference type="Proteomes" id="UP001162891">
    <property type="component" value="Chromosome"/>
</dbReference>
<evidence type="ECO:0000313" key="2">
    <source>
        <dbReference type="Proteomes" id="UP001162891"/>
    </source>
</evidence>
<keyword evidence="2" id="KW-1185">Reference proteome</keyword>
<dbReference type="EMBL" id="AP025591">
    <property type="protein sequence ID" value="BDG06411.1"/>
    <property type="molecule type" value="Genomic_DNA"/>
</dbReference>